<proteinExistence type="predicted"/>
<keyword evidence="3" id="KW-1185">Reference proteome</keyword>
<name>A0ABU0NHU1_STRRH</name>
<dbReference type="EMBL" id="JAUSWV010000001">
    <property type="protein sequence ID" value="MDQ0578140.1"/>
    <property type="molecule type" value="Genomic_DNA"/>
</dbReference>
<evidence type="ECO:0000256" key="1">
    <source>
        <dbReference type="SAM" id="MobiDB-lite"/>
    </source>
</evidence>
<organism evidence="2 3">
    <name type="scientific">Streptomyces rishiriensis</name>
    <dbReference type="NCBI Taxonomy" id="68264"/>
    <lineage>
        <taxon>Bacteria</taxon>
        <taxon>Bacillati</taxon>
        <taxon>Actinomycetota</taxon>
        <taxon>Actinomycetes</taxon>
        <taxon>Kitasatosporales</taxon>
        <taxon>Streptomycetaceae</taxon>
        <taxon>Streptomyces</taxon>
    </lineage>
</organism>
<accession>A0ABU0NHU1</accession>
<comment type="caution">
    <text evidence="2">The sequence shown here is derived from an EMBL/GenBank/DDBJ whole genome shotgun (WGS) entry which is preliminary data.</text>
</comment>
<feature type="region of interest" description="Disordered" evidence="1">
    <location>
        <begin position="214"/>
        <end position="245"/>
    </location>
</feature>
<feature type="compositionally biased region" description="Polar residues" evidence="1">
    <location>
        <begin position="216"/>
        <end position="238"/>
    </location>
</feature>
<sequence length="245" mass="25936">MHRRVLGLPVLGLVQMSSRGRRSPGLPSPRRAEVPLKPQGRTLCRSRVRTARSWGAGGDVRRAGCEVGLACGDAGPDAGADGRAPAVVAHRAPTAGRWRGRPGSGSTSGASSCRPTSSSQPTGAGASSRSGPPCLWSPGSPNAERTSTCRRLRAPEGHGDPRRRHWRPRRRAAAATWVSGSGVAWACMHRPAQSSIRARYTDDVLRACREYVGAESEQSARTWTGPASSSWPKRTSAASAAYRTP</sequence>
<feature type="region of interest" description="Disordered" evidence="1">
    <location>
        <begin position="18"/>
        <end position="39"/>
    </location>
</feature>
<evidence type="ECO:0000313" key="2">
    <source>
        <dbReference type="EMBL" id="MDQ0578140.1"/>
    </source>
</evidence>
<evidence type="ECO:0000313" key="3">
    <source>
        <dbReference type="Proteomes" id="UP001230654"/>
    </source>
</evidence>
<reference evidence="2 3" key="1">
    <citation type="submission" date="2023-07" db="EMBL/GenBank/DDBJ databases">
        <title>Comparative genomics of wheat-associated soil bacteria to identify genetic determinants of phenazine resistance.</title>
        <authorList>
            <person name="Mouncey N."/>
        </authorList>
    </citation>
    <scope>NUCLEOTIDE SEQUENCE [LARGE SCALE GENOMIC DNA]</scope>
    <source>
        <strain evidence="2 3">B2I6</strain>
    </source>
</reference>
<feature type="region of interest" description="Disordered" evidence="1">
    <location>
        <begin position="91"/>
        <end position="169"/>
    </location>
</feature>
<protein>
    <submittedName>
        <fullName evidence="2">Uncharacterized protein</fullName>
    </submittedName>
</protein>
<feature type="compositionally biased region" description="Low complexity" evidence="1">
    <location>
        <begin position="18"/>
        <end position="29"/>
    </location>
</feature>
<gene>
    <name evidence="2" type="ORF">QF030_000318</name>
</gene>
<dbReference type="Proteomes" id="UP001230654">
    <property type="component" value="Unassembled WGS sequence"/>
</dbReference>
<feature type="compositionally biased region" description="Polar residues" evidence="1">
    <location>
        <begin position="104"/>
        <end position="130"/>
    </location>
</feature>